<evidence type="ECO:0000256" key="4">
    <source>
        <dbReference type="PIRSR" id="PIRSR000941-50"/>
    </source>
</evidence>
<evidence type="ECO:0000259" key="6">
    <source>
        <dbReference type="PROSITE" id="PS50056"/>
    </source>
</evidence>
<dbReference type="Gene3D" id="3.90.190.10">
    <property type="entry name" value="Protein tyrosine phosphatase superfamily"/>
    <property type="match status" value="1"/>
</dbReference>
<reference evidence="8" key="1">
    <citation type="submission" date="2021-02" db="EMBL/GenBank/DDBJ databases">
        <authorList>
            <person name="Nowell W R."/>
        </authorList>
    </citation>
    <scope>NUCLEOTIDE SEQUENCE</scope>
</reference>
<dbReference type="InterPro" id="IPR016278">
    <property type="entry name" value="DUSP12"/>
</dbReference>
<evidence type="ECO:0000259" key="5">
    <source>
        <dbReference type="PROSITE" id="PS50054"/>
    </source>
</evidence>
<dbReference type="PROSITE" id="PS00383">
    <property type="entry name" value="TYR_PHOSPHATASE_1"/>
    <property type="match status" value="1"/>
</dbReference>
<name>A0A813SBK8_9BILA</name>
<dbReference type="InterPro" id="IPR020422">
    <property type="entry name" value="TYR_PHOSPHATASE_DUAL_dom"/>
</dbReference>
<dbReference type="InterPro" id="IPR000387">
    <property type="entry name" value="Tyr_Pase_dom"/>
</dbReference>
<organism evidence="8 9">
    <name type="scientific">Adineta steineri</name>
    <dbReference type="NCBI Taxonomy" id="433720"/>
    <lineage>
        <taxon>Eukaryota</taxon>
        <taxon>Metazoa</taxon>
        <taxon>Spiralia</taxon>
        <taxon>Gnathifera</taxon>
        <taxon>Rotifera</taxon>
        <taxon>Eurotatoria</taxon>
        <taxon>Bdelloidea</taxon>
        <taxon>Adinetida</taxon>
        <taxon>Adinetidae</taxon>
        <taxon>Adineta</taxon>
    </lineage>
</organism>
<dbReference type="PIRSF" id="PIRSF000941">
    <property type="entry name" value="DUSP12"/>
    <property type="match status" value="1"/>
</dbReference>
<feature type="domain" description="Tyrosine specific protein phosphatases" evidence="6">
    <location>
        <begin position="73"/>
        <end position="127"/>
    </location>
</feature>
<feature type="domain" description="Tyrosine-protein phosphatase" evidence="5">
    <location>
        <begin position="2"/>
        <end position="148"/>
    </location>
</feature>
<evidence type="ECO:0000313" key="7">
    <source>
        <dbReference type="EMBL" id="CAF0728156.1"/>
    </source>
</evidence>
<dbReference type="EMBL" id="CAJNOI010000002">
    <property type="protein sequence ID" value="CAF0728156.1"/>
    <property type="molecule type" value="Genomic_DNA"/>
</dbReference>
<dbReference type="CDD" id="cd14498">
    <property type="entry name" value="DSP"/>
    <property type="match status" value="1"/>
</dbReference>
<dbReference type="InterPro" id="IPR016130">
    <property type="entry name" value="Tyr_Pase_AS"/>
</dbReference>
<dbReference type="InterPro" id="IPR029021">
    <property type="entry name" value="Prot-tyrosine_phosphatase-like"/>
</dbReference>
<dbReference type="Proteomes" id="UP000663832">
    <property type="component" value="Unassembled WGS sequence"/>
</dbReference>
<evidence type="ECO:0000256" key="3">
    <source>
        <dbReference type="ARBA" id="ARBA00022912"/>
    </source>
</evidence>
<dbReference type="Proteomes" id="UP000663877">
    <property type="component" value="Unassembled WGS sequence"/>
</dbReference>
<dbReference type="SMART" id="SM00195">
    <property type="entry name" value="DSPc"/>
    <property type="match status" value="1"/>
</dbReference>
<dbReference type="EMBL" id="CAJNOM010000014">
    <property type="protein sequence ID" value="CAF0793889.1"/>
    <property type="molecule type" value="Genomic_DNA"/>
</dbReference>
<dbReference type="AlphaFoldDB" id="A0A813SBK8"/>
<keyword evidence="3" id="KW-0904">Protein phosphatase</keyword>
<comment type="similarity">
    <text evidence="1">Belongs to the protein-tyrosine phosphatase family. Non-receptor class dual specificity subfamily.</text>
</comment>
<proteinExistence type="inferred from homology"/>
<dbReference type="GO" id="GO:0008138">
    <property type="term" value="F:protein tyrosine/serine/threonine phosphatase activity"/>
    <property type="evidence" value="ECO:0007669"/>
    <property type="project" value="InterPro"/>
</dbReference>
<accession>A0A813SBK8</accession>
<keyword evidence="9" id="KW-1185">Reference proteome</keyword>
<dbReference type="SUPFAM" id="SSF52799">
    <property type="entry name" value="(Phosphotyrosine protein) phosphatases II"/>
    <property type="match status" value="1"/>
</dbReference>
<evidence type="ECO:0000313" key="8">
    <source>
        <dbReference type="EMBL" id="CAF0793889.1"/>
    </source>
</evidence>
<dbReference type="PANTHER" id="PTHR45848">
    <property type="entry name" value="DUAL SPECIFICITY PROTEIN PHOSPHATASE 12 FAMILY MEMBER"/>
    <property type="match status" value="1"/>
</dbReference>
<gene>
    <name evidence="7" type="ORF">BJG266_LOCUS957</name>
    <name evidence="8" type="ORF">QVE165_LOCUS3848</name>
</gene>
<dbReference type="Pfam" id="PF00782">
    <property type="entry name" value="DSPc"/>
    <property type="match status" value="1"/>
</dbReference>
<dbReference type="InterPro" id="IPR000340">
    <property type="entry name" value="Dual-sp_phosphatase_cat-dom"/>
</dbReference>
<protein>
    <recommendedName>
        <fullName evidence="10">Protein-tyrosine-phosphatase</fullName>
    </recommendedName>
</protein>
<keyword evidence="2" id="KW-0378">Hydrolase</keyword>
<comment type="caution">
    <text evidence="8">The sequence shown here is derived from an EMBL/GenBank/DDBJ whole genome shotgun (WGS) entry which is preliminary data.</text>
</comment>
<evidence type="ECO:0000313" key="9">
    <source>
        <dbReference type="Proteomes" id="UP000663832"/>
    </source>
</evidence>
<dbReference type="PROSITE" id="PS50054">
    <property type="entry name" value="TYR_PHOSPHATASE_DUAL"/>
    <property type="match status" value="1"/>
</dbReference>
<evidence type="ECO:0000256" key="2">
    <source>
        <dbReference type="ARBA" id="ARBA00022801"/>
    </source>
</evidence>
<sequence>MEFSADLIDDRVWLGSLDAMENTIALDSLHITHIISIINSELPTDANDNRIRKHIRVEDMETTDLLTEFDSCYDFIDKALSDDSKSNVLIHCQAGVSRSATIACMWLMRRYKLSANIALKRLRLARPIVHPNPSFSAQLYLFEQMNNQLDLNHGLYKEFQFERTRAIYINHDTENDGIDGKNNLRQQFHQAFTLPYGHATCTIIETYICRECHRELFTNADLSRHSEGGGLFDWFMKYGVEKQMKSELEKECHQKLFTNYLEWVMIQIDQPENAHFDTIKCPQCSTIVGKYNLNGAKCSCSRWVTPALYFDIDKIEQKAITKMNIETKNISS</sequence>
<dbReference type="PROSITE" id="PS50056">
    <property type="entry name" value="TYR_PHOSPHATASE_2"/>
    <property type="match status" value="1"/>
</dbReference>
<evidence type="ECO:0008006" key="10">
    <source>
        <dbReference type="Google" id="ProtNLM"/>
    </source>
</evidence>
<feature type="active site" description="Phosphocysteine intermediate" evidence="4">
    <location>
        <position position="92"/>
    </location>
</feature>
<evidence type="ECO:0000256" key="1">
    <source>
        <dbReference type="ARBA" id="ARBA00008601"/>
    </source>
</evidence>
<dbReference type="OrthoDB" id="2017893at2759"/>